<evidence type="ECO:0000256" key="2">
    <source>
        <dbReference type="ARBA" id="ARBA00023125"/>
    </source>
</evidence>
<feature type="domain" description="HTH luxR-type" evidence="4">
    <location>
        <begin position="159"/>
        <end position="224"/>
    </location>
</feature>
<dbReference type="CDD" id="cd06170">
    <property type="entry name" value="LuxR_C_like"/>
    <property type="match status" value="1"/>
</dbReference>
<evidence type="ECO:0000313" key="7">
    <source>
        <dbReference type="Proteomes" id="UP000072741"/>
    </source>
</evidence>
<feature type="domain" description="Response regulatory" evidence="5">
    <location>
        <begin position="14"/>
        <end position="138"/>
    </location>
</feature>
<sequence length="230" mass="23983">MTTSTAPSRTGTVRVLIGDDHRIVREGLRQVLGDPANGAPEIVVAAEAVTGPEVLAQVAALGGRAGIDLVLLDIALPGRDGLDVLQALRADWPQLPVVMISTYPERQYAVRCIRLGAAGYLNKSADADEMVAAVRKAAAGGIYVTAATAEALAAAMGRGGAATEALSHREHQVFRLLTTGHSVSEIGARLGLAPNTVSTYRARVLEKTGTKNDVELALYAERLAQGGSRP</sequence>
<feature type="modified residue" description="4-aspartylphosphate" evidence="3">
    <location>
        <position position="73"/>
    </location>
</feature>
<dbReference type="GO" id="GO:0006355">
    <property type="term" value="P:regulation of DNA-templated transcription"/>
    <property type="evidence" value="ECO:0007669"/>
    <property type="project" value="InterPro"/>
</dbReference>
<dbReference type="PROSITE" id="PS50110">
    <property type="entry name" value="RESPONSE_REGULATORY"/>
    <property type="match status" value="1"/>
</dbReference>
<organism evidence="6 7">
    <name type="scientific">Pseudacidovorax intermedius</name>
    <dbReference type="NCBI Taxonomy" id="433924"/>
    <lineage>
        <taxon>Bacteria</taxon>
        <taxon>Pseudomonadati</taxon>
        <taxon>Pseudomonadota</taxon>
        <taxon>Betaproteobacteria</taxon>
        <taxon>Burkholderiales</taxon>
        <taxon>Comamonadaceae</taxon>
        <taxon>Pseudacidovorax</taxon>
    </lineage>
</organism>
<dbReference type="EMBL" id="LDSL01000123">
    <property type="protein sequence ID" value="KTT16651.1"/>
    <property type="molecule type" value="Genomic_DNA"/>
</dbReference>
<dbReference type="PANTHER" id="PTHR43214">
    <property type="entry name" value="TWO-COMPONENT RESPONSE REGULATOR"/>
    <property type="match status" value="1"/>
</dbReference>
<dbReference type="InterPro" id="IPR011006">
    <property type="entry name" value="CheY-like_superfamily"/>
</dbReference>
<dbReference type="RefSeq" id="WP_058643379.1">
    <property type="nucleotide sequence ID" value="NZ_LDSL01000123.1"/>
</dbReference>
<evidence type="ECO:0000256" key="3">
    <source>
        <dbReference type="PROSITE-ProRule" id="PRU00169"/>
    </source>
</evidence>
<dbReference type="Pfam" id="PF00196">
    <property type="entry name" value="GerE"/>
    <property type="match status" value="1"/>
</dbReference>
<dbReference type="PANTHER" id="PTHR43214:SF42">
    <property type="entry name" value="TRANSCRIPTIONAL REGULATORY PROTEIN DESR"/>
    <property type="match status" value="1"/>
</dbReference>
<name>A0A147GQ48_9BURK</name>
<dbReference type="Gene3D" id="3.40.50.2300">
    <property type="match status" value="1"/>
</dbReference>
<dbReference type="InterPro" id="IPR000792">
    <property type="entry name" value="Tscrpt_reg_LuxR_C"/>
</dbReference>
<dbReference type="SMART" id="SM00448">
    <property type="entry name" value="REC"/>
    <property type="match status" value="1"/>
</dbReference>
<dbReference type="SMART" id="SM00421">
    <property type="entry name" value="HTH_LUXR"/>
    <property type="match status" value="1"/>
</dbReference>
<reference evidence="6 7" key="1">
    <citation type="journal article" date="2016" name="Front. Microbiol.">
        <title>Genomic Resource of Rice Seed Associated Bacteria.</title>
        <authorList>
            <person name="Midha S."/>
            <person name="Bansal K."/>
            <person name="Sharma S."/>
            <person name="Kumar N."/>
            <person name="Patil P.P."/>
            <person name="Chaudhry V."/>
            <person name="Patil P.B."/>
        </authorList>
    </citation>
    <scope>NUCLEOTIDE SEQUENCE [LARGE SCALE GENOMIC DNA]</scope>
    <source>
        <strain evidence="6 7">NS331</strain>
    </source>
</reference>
<comment type="caution">
    <text evidence="6">The sequence shown here is derived from an EMBL/GenBank/DDBJ whole genome shotgun (WGS) entry which is preliminary data.</text>
</comment>
<dbReference type="SUPFAM" id="SSF52172">
    <property type="entry name" value="CheY-like"/>
    <property type="match status" value="1"/>
</dbReference>
<evidence type="ECO:0000259" key="5">
    <source>
        <dbReference type="PROSITE" id="PS50110"/>
    </source>
</evidence>
<dbReference type="OrthoDB" id="9816469at2"/>
<dbReference type="CDD" id="cd17535">
    <property type="entry name" value="REC_NarL-like"/>
    <property type="match status" value="1"/>
</dbReference>
<keyword evidence="2" id="KW-0238">DNA-binding</keyword>
<accession>A0A147GQ48</accession>
<gene>
    <name evidence="6" type="ORF">NS331_18275</name>
</gene>
<dbReference type="PATRIC" id="fig|433924.3.peg.632"/>
<dbReference type="GO" id="GO:0003677">
    <property type="term" value="F:DNA binding"/>
    <property type="evidence" value="ECO:0007669"/>
    <property type="project" value="UniProtKB-KW"/>
</dbReference>
<dbReference type="PRINTS" id="PR00038">
    <property type="entry name" value="HTHLUXR"/>
</dbReference>
<dbReference type="Proteomes" id="UP000072741">
    <property type="component" value="Unassembled WGS sequence"/>
</dbReference>
<evidence type="ECO:0000256" key="1">
    <source>
        <dbReference type="ARBA" id="ARBA00022553"/>
    </source>
</evidence>
<dbReference type="SUPFAM" id="SSF46894">
    <property type="entry name" value="C-terminal effector domain of the bipartite response regulators"/>
    <property type="match status" value="1"/>
</dbReference>
<keyword evidence="7" id="KW-1185">Reference proteome</keyword>
<evidence type="ECO:0000259" key="4">
    <source>
        <dbReference type="PROSITE" id="PS50043"/>
    </source>
</evidence>
<dbReference type="PROSITE" id="PS50043">
    <property type="entry name" value="HTH_LUXR_2"/>
    <property type="match status" value="1"/>
</dbReference>
<dbReference type="Pfam" id="PF00072">
    <property type="entry name" value="Response_reg"/>
    <property type="match status" value="1"/>
</dbReference>
<dbReference type="GO" id="GO:0000160">
    <property type="term" value="P:phosphorelay signal transduction system"/>
    <property type="evidence" value="ECO:0007669"/>
    <property type="project" value="InterPro"/>
</dbReference>
<dbReference type="AlphaFoldDB" id="A0A147GQ48"/>
<proteinExistence type="predicted"/>
<dbReference type="PROSITE" id="PS00622">
    <property type="entry name" value="HTH_LUXR_1"/>
    <property type="match status" value="1"/>
</dbReference>
<protein>
    <submittedName>
        <fullName evidence="6">LuxR family transcriptional regulator</fullName>
    </submittedName>
</protein>
<keyword evidence="1 3" id="KW-0597">Phosphoprotein</keyword>
<evidence type="ECO:0000313" key="6">
    <source>
        <dbReference type="EMBL" id="KTT16651.1"/>
    </source>
</evidence>
<dbReference type="InterPro" id="IPR039420">
    <property type="entry name" value="WalR-like"/>
</dbReference>
<dbReference type="InterPro" id="IPR058245">
    <property type="entry name" value="NreC/VraR/RcsB-like_REC"/>
</dbReference>
<dbReference type="InterPro" id="IPR001789">
    <property type="entry name" value="Sig_transdc_resp-reg_receiver"/>
</dbReference>
<dbReference type="InterPro" id="IPR016032">
    <property type="entry name" value="Sig_transdc_resp-reg_C-effctor"/>
</dbReference>